<dbReference type="InterPro" id="IPR036764">
    <property type="entry name" value="Peptidase_Prp_sf"/>
</dbReference>
<accession>A0A410QDZ7</accession>
<dbReference type="PANTHER" id="PTHR39178">
    <property type="entry name" value="HYPOTHETICAL RIBOSOME-ASSOCIATED PROTEIN"/>
    <property type="match status" value="1"/>
</dbReference>
<dbReference type="OrthoDB" id="48998at2"/>
<keyword evidence="4" id="KW-0788">Thiol protease</keyword>
<dbReference type="CDD" id="cd16332">
    <property type="entry name" value="Prp-like"/>
    <property type="match status" value="1"/>
</dbReference>
<reference evidence="8" key="1">
    <citation type="submission" date="2019-01" db="EMBL/GenBank/DDBJ databases">
        <title>Draft genomes of a novel of Sporanaerobacter strains.</title>
        <authorList>
            <person name="Ma S."/>
        </authorList>
    </citation>
    <scope>NUCLEOTIDE SEQUENCE [LARGE SCALE GENOMIC DNA]</scope>
    <source>
        <strain evidence="8">NJN-17</strain>
    </source>
</reference>
<dbReference type="AlphaFoldDB" id="A0A410QDZ7"/>
<keyword evidence="2 7" id="KW-0645">Protease</keyword>
<dbReference type="KEGG" id="spoa:EQM13_11690"/>
<evidence type="ECO:0000313" key="8">
    <source>
        <dbReference type="Proteomes" id="UP000287969"/>
    </source>
</evidence>
<dbReference type="GO" id="GO:0008234">
    <property type="term" value="F:cysteine-type peptidase activity"/>
    <property type="evidence" value="ECO:0007669"/>
    <property type="project" value="UniProtKB-KW"/>
</dbReference>
<sequence>MIKVKILRNSEGGIVGYNVEGHSGYSRKGRDIVCAAVSILTQNSLIALHEVCGVDEENIKYYIDDKEGILKVLLQGNLNEVQRNNVYIVLSTMELGIKNLMESYPENVRLEDEEV</sequence>
<gene>
    <name evidence="7" type="ORF">EQM13_11690</name>
</gene>
<dbReference type="Gene3D" id="3.30.70.1490">
    <property type="entry name" value="Cysteine protease Prp"/>
    <property type="match status" value="1"/>
</dbReference>
<evidence type="ECO:0000256" key="5">
    <source>
        <dbReference type="ARBA" id="ARBA00044503"/>
    </source>
</evidence>
<proteinExistence type="inferred from homology"/>
<evidence type="ECO:0000256" key="4">
    <source>
        <dbReference type="ARBA" id="ARBA00022807"/>
    </source>
</evidence>
<evidence type="ECO:0000256" key="2">
    <source>
        <dbReference type="ARBA" id="ARBA00022670"/>
    </source>
</evidence>
<dbReference type="InterPro" id="IPR007422">
    <property type="entry name" value="Peptidase_Prp"/>
</dbReference>
<dbReference type="GO" id="GO:0042254">
    <property type="term" value="P:ribosome biogenesis"/>
    <property type="evidence" value="ECO:0007669"/>
    <property type="project" value="UniProtKB-KW"/>
</dbReference>
<keyword evidence="3" id="KW-0378">Hydrolase</keyword>
<organism evidence="7 8">
    <name type="scientific">Acidilutibacter cellobiosedens</name>
    <dbReference type="NCBI Taxonomy" id="2507161"/>
    <lineage>
        <taxon>Bacteria</taxon>
        <taxon>Bacillati</taxon>
        <taxon>Bacillota</taxon>
        <taxon>Tissierellia</taxon>
        <taxon>Tissierellales</taxon>
        <taxon>Acidilutibacteraceae</taxon>
        <taxon>Acidilutibacter</taxon>
    </lineage>
</organism>
<evidence type="ECO:0000313" key="7">
    <source>
        <dbReference type="EMBL" id="QAT62205.1"/>
    </source>
</evidence>
<dbReference type="RefSeq" id="WP_071138954.1">
    <property type="nucleotide sequence ID" value="NZ_CP035282.1"/>
</dbReference>
<dbReference type="Pfam" id="PF04327">
    <property type="entry name" value="Peptidase_Prp"/>
    <property type="match status" value="1"/>
</dbReference>
<evidence type="ECO:0000256" key="6">
    <source>
        <dbReference type="ARBA" id="ARBA00044538"/>
    </source>
</evidence>
<dbReference type="PANTHER" id="PTHR39178:SF1">
    <property type="entry name" value="RIBOSOMAL-PROCESSING CYSTEINE PROTEASE PRP"/>
    <property type="match status" value="1"/>
</dbReference>
<protein>
    <recommendedName>
        <fullName evidence="6">Ribosomal processing cysteine protease Prp</fullName>
    </recommendedName>
</protein>
<name>A0A410QDZ7_9FIRM</name>
<keyword evidence="8" id="KW-1185">Reference proteome</keyword>
<keyword evidence="1" id="KW-0690">Ribosome biogenesis</keyword>
<comment type="similarity">
    <text evidence="5">Belongs to the Prp family.</text>
</comment>
<dbReference type="GO" id="GO:0006508">
    <property type="term" value="P:proteolysis"/>
    <property type="evidence" value="ECO:0007669"/>
    <property type="project" value="UniProtKB-KW"/>
</dbReference>
<dbReference type="Proteomes" id="UP000287969">
    <property type="component" value="Chromosome"/>
</dbReference>
<evidence type="ECO:0000256" key="3">
    <source>
        <dbReference type="ARBA" id="ARBA00022801"/>
    </source>
</evidence>
<dbReference type="SUPFAM" id="SSF118010">
    <property type="entry name" value="TM1457-like"/>
    <property type="match status" value="1"/>
</dbReference>
<evidence type="ECO:0000256" key="1">
    <source>
        <dbReference type="ARBA" id="ARBA00022517"/>
    </source>
</evidence>
<dbReference type="EMBL" id="CP035282">
    <property type="protein sequence ID" value="QAT62205.1"/>
    <property type="molecule type" value="Genomic_DNA"/>
</dbReference>